<dbReference type="PROSITE" id="PS50943">
    <property type="entry name" value="HTH_CROC1"/>
    <property type="match status" value="1"/>
</dbReference>
<dbReference type="SMART" id="SM00530">
    <property type="entry name" value="HTH_XRE"/>
    <property type="match status" value="1"/>
</dbReference>
<evidence type="ECO:0000313" key="4">
    <source>
        <dbReference type="EMBL" id="PNE33201.1"/>
    </source>
</evidence>
<protein>
    <submittedName>
        <fullName evidence="3">Transcriptional regulator with XRE-family HTH domain</fullName>
    </submittedName>
    <submittedName>
        <fullName evidence="4">XRE family transcriptional regulator</fullName>
    </submittedName>
</protein>
<keyword evidence="5" id="KW-1185">Reference proteome</keyword>
<evidence type="ECO:0000259" key="2">
    <source>
        <dbReference type="PROSITE" id="PS50943"/>
    </source>
</evidence>
<dbReference type="Proteomes" id="UP000528608">
    <property type="component" value="Unassembled WGS sequence"/>
</dbReference>
<dbReference type="GO" id="GO:0005829">
    <property type="term" value="C:cytosol"/>
    <property type="evidence" value="ECO:0007669"/>
    <property type="project" value="TreeGrafter"/>
</dbReference>
<evidence type="ECO:0000256" key="1">
    <source>
        <dbReference type="ARBA" id="ARBA00023125"/>
    </source>
</evidence>
<reference evidence="5" key="2">
    <citation type="submission" date="2015-07" db="EMBL/GenBank/DDBJ databases">
        <authorList>
            <person name="Graham D.E."/>
            <person name="Giannone R.J."/>
            <person name="Gulvik C.A."/>
            <person name="Hettich R.L."/>
            <person name="Klingeman D.M."/>
            <person name="Mahan K.M."/>
            <person name="Parry R.J."/>
            <person name="Spain J.C."/>
        </authorList>
    </citation>
    <scope>NUCLEOTIDE SEQUENCE [LARGE SCALE GENOMIC DNA]</scope>
    <source>
        <strain evidence="5">ATCC 27428</strain>
    </source>
</reference>
<dbReference type="GO" id="GO:0003677">
    <property type="term" value="F:DNA binding"/>
    <property type="evidence" value="ECO:0007669"/>
    <property type="project" value="UniProtKB-KW"/>
</dbReference>
<dbReference type="EMBL" id="JACHJF010000003">
    <property type="protein sequence ID" value="MBB5118005.1"/>
    <property type="molecule type" value="Genomic_DNA"/>
</dbReference>
<dbReference type="CDD" id="cd00093">
    <property type="entry name" value="HTH_XRE"/>
    <property type="match status" value="1"/>
</dbReference>
<dbReference type="RefSeq" id="WP_102917980.1">
    <property type="nucleotide sequence ID" value="NZ_JACHJF010000003.1"/>
</dbReference>
<dbReference type="SUPFAM" id="SSF47413">
    <property type="entry name" value="lambda repressor-like DNA-binding domains"/>
    <property type="match status" value="1"/>
</dbReference>
<dbReference type="InterPro" id="IPR050807">
    <property type="entry name" value="TransReg_Diox_bact_type"/>
</dbReference>
<gene>
    <name evidence="4" type="ORF">AF335_09690</name>
    <name evidence="3" type="ORF">FHS36_001426</name>
</gene>
<keyword evidence="1" id="KW-0238">DNA-binding</keyword>
<evidence type="ECO:0000313" key="5">
    <source>
        <dbReference type="Proteomes" id="UP000235945"/>
    </source>
</evidence>
<feature type="domain" description="HTH cro/C1-type" evidence="2">
    <location>
        <begin position="12"/>
        <end position="65"/>
    </location>
</feature>
<reference evidence="3 6" key="3">
    <citation type="submission" date="2020-08" db="EMBL/GenBank/DDBJ databases">
        <title>Genomic Encyclopedia of Type Strains, Phase III (KMG-III): the genomes of soil and plant-associated and newly described type strains.</title>
        <authorList>
            <person name="Whitman W."/>
        </authorList>
    </citation>
    <scope>NUCLEOTIDE SEQUENCE [LARGE SCALE GENOMIC DNA]</scope>
    <source>
        <strain evidence="3 6">CECT 3259</strain>
    </source>
</reference>
<evidence type="ECO:0000313" key="3">
    <source>
        <dbReference type="EMBL" id="MBB5118005.1"/>
    </source>
</evidence>
<sequence>MAATTLGDRLGELRVRRGLTQEGLAEKARLSVDTVRKLEQNQRFTARMSTLNNLARALDVETSVLLGPPAVLESAPGHDPPSILALRQAVTPLSGFPGLGPATEEECEPPTVVELREAIRSTETVRRRGELTKITALLPTLLADARAAVRQHSGADRAACYAVLAEAYQVAATTLTAFGKEDAAYTALERSMEAAARSDDPHLEVIGVSTLSWIFTKQGRVADAERAAVRMAERIEPGFRSAPLDLSLWGILLLRGATAAVRAEHGDTAEELLSLATAAAARIGTDRLDYATPFGPTNAGVAAVNAFVDMGKPDKALDRAALIPGLGSLPPTWLARHFLDRAQAYAEMRRDGEATRALLAAERTAPEWMRYHASSRHLVAELRGRELRRSSPIKDLALRLEIEAG</sequence>
<dbReference type="EMBL" id="LGUI01000003">
    <property type="protein sequence ID" value="PNE33201.1"/>
    <property type="molecule type" value="Genomic_DNA"/>
</dbReference>
<dbReference type="AlphaFoldDB" id="A0A2N8NWQ4"/>
<reference evidence="4" key="1">
    <citation type="submission" date="2015-07" db="EMBL/GenBank/DDBJ databases">
        <authorList>
            <person name="Noorani M."/>
        </authorList>
    </citation>
    <scope>NUCLEOTIDE SEQUENCE [LARGE SCALE GENOMIC DNA]</scope>
    <source>
        <strain evidence="4">ATCC 27428</strain>
    </source>
</reference>
<comment type="caution">
    <text evidence="4">The sequence shown here is derived from an EMBL/GenBank/DDBJ whole genome shotgun (WGS) entry which is preliminary data.</text>
</comment>
<dbReference type="InterPro" id="IPR010982">
    <property type="entry name" value="Lambda_DNA-bd_dom_sf"/>
</dbReference>
<accession>A0A2N8NWQ4</accession>
<proteinExistence type="predicted"/>
<dbReference type="InterPro" id="IPR001387">
    <property type="entry name" value="Cro/C1-type_HTH"/>
</dbReference>
<dbReference type="OrthoDB" id="3420984at2"/>
<dbReference type="Proteomes" id="UP000235945">
    <property type="component" value="Unassembled WGS sequence"/>
</dbReference>
<organism evidence="4 5">
    <name type="scientific">Streptomyces eurocidicus</name>
    <name type="common">Streptoverticillium eurocidicus</name>
    <dbReference type="NCBI Taxonomy" id="66423"/>
    <lineage>
        <taxon>Bacteria</taxon>
        <taxon>Bacillati</taxon>
        <taxon>Actinomycetota</taxon>
        <taxon>Actinomycetes</taxon>
        <taxon>Kitasatosporales</taxon>
        <taxon>Streptomycetaceae</taxon>
        <taxon>Streptomyces</taxon>
    </lineage>
</organism>
<name>A0A2N8NWQ4_STREU</name>
<dbReference type="Pfam" id="PF13560">
    <property type="entry name" value="HTH_31"/>
    <property type="match status" value="1"/>
</dbReference>
<dbReference type="Gene3D" id="1.10.260.40">
    <property type="entry name" value="lambda repressor-like DNA-binding domains"/>
    <property type="match status" value="1"/>
</dbReference>
<evidence type="ECO:0000313" key="6">
    <source>
        <dbReference type="Proteomes" id="UP000528608"/>
    </source>
</evidence>
<dbReference type="PANTHER" id="PTHR46797:SF1">
    <property type="entry name" value="METHYLPHOSPHONATE SYNTHASE"/>
    <property type="match status" value="1"/>
</dbReference>
<dbReference type="PANTHER" id="PTHR46797">
    <property type="entry name" value="HTH-TYPE TRANSCRIPTIONAL REGULATOR"/>
    <property type="match status" value="1"/>
</dbReference>
<dbReference type="GO" id="GO:0003700">
    <property type="term" value="F:DNA-binding transcription factor activity"/>
    <property type="evidence" value="ECO:0007669"/>
    <property type="project" value="TreeGrafter"/>
</dbReference>